<sequence>MASSPAILVCDVLLTKVLNRNVIVRFWAAIAGASMGLVSGQAEANATRFFASPAQCESARALAPGACRTAFANALAEFAAKAPMYRSRRACFRQFGPCMPWPVGTRSFSQFRPQWVGVTVDASTSGPAVMPAVAPGRIHLVFAPQSVSSLSPAATETPRPSHPSDTGEPVANIMTPDEDEAASPASPPPAAGSGFTVIDGVLTYPAPARFQPKALKHP</sequence>
<dbReference type="Proteomes" id="UP001165667">
    <property type="component" value="Unassembled WGS sequence"/>
</dbReference>
<evidence type="ECO:0000313" key="3">
    <source>
        <dbReference type="Proteomes" id="UP001165667"/>
    </source>
</evidence>
<dbReference type="AlphaFoldDB" id="A0AA41Z1D7"/>
<dbReference type="RefSeq" id="WP_282585089.1">
    <property type="nucleotide sequence ID" value="NZ_JAMOIM010000006.1"/>
</dbReference>
<accession>A0AA41Z1D7</accession>
<dbReference type="InterPro" id="IPR009576">
    <property type="entry name" value="Biofilm_formation_YgiB"/>
</dbReference>
<evidence type="ECO:0000256" key="1">
    <source>
        <dbReference type="SAM" id="MobiDB-lite"/>
    </source>
</evidence>
<reference evidence="2" key="1">
    <citation type="submission" date="2022-05" db="EMBL/GenBank/DDBJ databases">
        <authorList>
            <person name="Pankratov T."/>
        </authorList>
    </citation>
    <scope>NUCLEOTIDE SEQUENCE</scope>
    <source>
        <strain evidence="2">BP6-180914</strain>
    </source>
</reference>
<gene>
    <name evidence="2" type="ORF">M8523_11910</name>
</gene>
<name>A0AA41Z1D7_9HYPH</name>
<dbReference type="EMBL" id="JAMOIM010000006">
    <property type="protein sequence ID" value="MCW6508723.1"/>
    <property type="molecule type" value="Genomic_DNA"/>
</dbReference>
<feature type="region of interest" description="Disordered" evidence="1">
    <location>
        <begin position="149"/>
        <end position="196"/>
    </location>
</feature>
<comment type="caution">
    <text evidence="2">The sequence shown here is derived from an EMBL/GenBank/DDBJ whole genome shotgun (WGS) entry which is preliminary data.</text>
</comment>
<keyword evidence="3" id="KW-1185">Reference proteome</keyword>
<dbReference type="Pfam" id="PF06693">
    <property type="entry name" value="DUF1190"/>
    <property type="match status" value="1"/>
</dbReference>
<protein>
    <submittedName>
        <fullName evidence="2">DUF1190 domain-containing protein</fullName>
    </submittedName>
</protein>
<proteinExistence type="predicted"/>
<organism evidence="2 3">
    <name type="scientific">Lichenifustis flavocetrariae</name>
    <dbReference type="NCBI Taxonomy" id="2949735"/>
    <lineage>
        <taxon>Bacteria</taxon>
        <taxon>Pseudomonadati</taxon>
        <taxon>Pseudomonadota</taxon>
        <taxon>Alphaproteobacteria</taxon>
        <taxon>Hyphomicrobiales</taxon>
        <taxon>Lichenihabitantaceae</taxon>
        <taxon>Lichenifustis</taxon>
    </lineage>
</organism>
<evidence type="ECO:0000313" key="2">
    <source>
        <dbReference type="EMBL" id="MCW6508723.1"/>
    </source>
</evidence>